<gene>
    <name evidence="1" type="ORF">FOF46_30535</name>
</gene>
<name>A0A554VA64_9FLAO</name>
<proteinExistence type="predicted"/>
<organism evidence="1 2">
    <name type="scientific">Aquimarina algiphila</name>
    <dbReference type="NCBI Taxonomy" id="2047982"/>
    <lineage>
        <taxon>Bacteria</taxon>
        <taxon>Pseudomonadati</taxon>
        <taxon>Bacteroidota</taxon>
        <taxon>Flavobacteriia</taxon>
        <taxon>Flavobacteriales</taxon>
        <taxon>Flavobacteriaceae</taxon>
        <taxon>Aquimarina</taxon>
    </lineage>
</organism>
<sequence length="240" mass="28122">MKFLKNLFSRNALPELNEVSAATRIDTFGKIVTPAFKKIGLDKWDGKYLWYSDFNENGIKHVIKYNILKGFDGSFSYGNCFSFLPTTTNDGKKLINHKTDKSTKLHLFERLDGWRESSEGTQRKNQYDKVSHWNEKDFLESLNKIIDSYPIRIEKWFKTYDSIDSNIALANDQIQKSGMYDFNAPNQKYVLIFLFAQKGDFKKAEELLDELYDSPTRNKSDRWSIEKELIQSRVNKMKSC</sequence>
<dbReference type="RefSeq" id="WP_143919202.1">
    <property type="nucleotide sequence ID" value="NZ_CANMIK010000133.1"/>
</dbReference>
<dbReference type="AlphaFoldDB" id="A0A554VA64"/>
<reference evidence="1 2" key="1">
    <citation type="submission" date="2019-07" db="EMBL/GenBank/DDBJ databases">
        <title>The draft genome sequence of Aquimarina algiphila M91.</title>
        <authorList>
            <person name="Meng X."/>
        </authorList>
    </citation>
    <scope>NUCLEOTIDE SEQUENCE [LARGE SCALE GENOMIC DNA]</scope>
    <source>
        <strain evidence="1 2">M91</strain>
    </source>
</reference>
<evidence type="ECO:0000313" key="2">
    <source>
        <dbReference type="Proteomes" id="UP000318833"/>
    </source>
</evidence>
<protein>
    <recommendedName>
        <fullName evidence="3">DUF4304 domain-containing protein</fullName>
    </recommendedName>
</protein>
<dbReference type="Proteomes" id="UP000318833">
    <property type="component" value="Unassembled WGS sequence"/>
</dbReference>
<evidence type="ECO:0000313" key="1">
    <source>
        <dbReference type="EMBL" id="TSE02759.1"/>
    </source>
</evidence>
<dbReference type="OrthoDB" id="1447669at2"/>
<keyword evidence="2" id="KW-1185">Reference proteome</keyword>
<comment type="caution">
    <text evidence="1">The sequence shown here is derived from an EMBL/GenBank/DDBJ whole genome shotgun (WGS) entry which is preliminary data.</text>
</comment>
<dbReference type="EMBL" id="VLNR01000145">
    <property type="protein sequence ID" value="TSE02759.1"/>
    <property type="molecule type" value="Genomic_DNA"/>
</dbReference>
<accession>A0A554VA64</accession>
<evidence type="ECO:0008006" key="3">
    <source>
        <dbReference type="Google" id="ProtNLM"/>
    </source>
</evidence>